<dbReference type="InterPro" id="IPR057230">
    <property type="entry name" value="DUF7908"/>
</dbReference>
<keyword evidence="4" id="KW-1185">Reference proteome</keyword>
<feature type="domain" description="DUF7908" evidence="2">
    <location>
        <begin position="3"/>
        <end position="95"/>
    </location>
</feature>
<feature type="compositionally biased region" description="Low complexity" evidence="1">
    <location>
        <begin position="163"/>
        <end position="173"/>
    </location>
</feature>
<dbReference type="EMBL" id="JAVRRF010000002">
    <property type="protein sequence ID" value="KAK5067225.1"/>
    <property type="molecule type" value="Genomic_DNA"/>
</dbReference>
<evidence type="ECO:0000256" key="1">
    <source>
        <dbReference type="SAM" id="MobiDB-lite"/>
    </source>
</evidence>
<feature type="compositionally biased region" description="Basic and acidic residues" evidence="1">
    <location>
        <begin position="147"/>
        <end position="156"/>
    </location>
</feature>
<dbReference type="Proteomes" id="UP001345691">
    <property type="component" value="Unassembled WGS sequence"/>
</dbReference>
<feature type="region of interest" description="Disordered" evidence="1">
    <location>
        <begin position="147"/>
        <end position="197"/>
    </location>
</feature>
<organism evidence="3 4">
    <name type="scientific">Exophiala sideris</name>
    <dbReference type="NCBI Taxonomy" id="1016849"/>
    <lineage>
        <taxon>Eukaryota</taxon>
        <taxon>Fungi</taxon>
        <taxon>Dikarya</taxon>
        <taxon>Ascomycota</taxon>
        <taxon>Pezizomycotina</taxon>
        <taxon>Eurotiomycetes</taxon>
        <taxon>Chaetothyriomycetidae</taxon>
        <taxon>Chaetothyriales</taxon>
        <taxon>Herpotrichiellaceae</taxon>
        <taxon>Exophiala</taxon>
    </lineage>
</organism>
<evidence type="ECO:0000259" key="2">
    <source>
        <dbReference type="Pfam" id="PF25485"/>
    </source>
</evidence>
<gene>
    <name evidence="3" type="ORF">LTR69_001212</name>
</gene>
<sequence length="218" mass="25443">MGNTKRDTYYLGINDNGIAVLGSQADSATFVTGAGGNILYGAEYLGSNPASNSDAAFLEVFTTVPADHVWLMDSSGALILTDRQFCVLSSMEVQTVDAAGDNCDGTIHYLYYYHYYHHDNYNDYNHTHNYYHYNNTHDYNDYNHANHHDDHYDNDHHHHTHDYNNNGRNNTNNYDDHNDTQHNNNHNNSHHDNHVDYNDYLHYNHDYYYHDDNNHLRH</sequence>
<evidence type="ECO:0000313" key="4">
    <source>
        <dbReference type="Proteomes" id="UP001345691"/>
    </source>
</evidence>
<dbReference type="Pfam" id="PF25485">
    <property type="entry name" value="DUF7908"/>
    <property type="match status" value="1"/>
</dbReference>
<proteinExistence type="predicted"/>
<accession>A0ABR0JMK8</accession>
<reference evidence="3 4" key="1">
    <citation type="submission" date="2023-08" db="EMBL/GenBank/DDBJ databases">
        <title>Black Yeasts Isolated from many extreme environments.</title>
        <authorList>
            <person name="Coleine C."/>
            <person name="Stajich J.E."/>
            <person name="Selbmann L."/>
        </authorList>
    </citation>
    <scope>NUCLEOTIDE SEQUENCE [LARGE SCALE GENOMIC DNA]</scope>
    <source>
        <strain evidence="3 4">CCFEE 6328</strain>
    </source>
</reference>
<protein>
    <recommendedName>
        <fullName evidence="2">DUF7908 domain-containing protein</fullName>
    </recommendedName>
</protein>
<comment type="caution">
    <text evidence="3">The sequence shown here is derived from an EMBL/GenBank/DDBJ whole genome shotgun (WGS) entry which is preliminary data.</text>
</comment>
<name>A0ABR0JMK8_9EURO</name>
<evidence type="ECO:0000313" key="3">
    <source>
        <dbReference type="EMBL" id="KAK5067225.1"/>
    </source>
</evidence>